<dbReference type="InterPro" id="IPR050259">
    <property type="entry name" value="SDR"/>
</dbReference>
<evidence type="ECO:0000256" key="1">
    <source>
        <dbReference type="ARBA" id="ARBA00006484"/>
    </source>
</evidence>
<dbReference type="InterPro" id="IPR002347">
    <property type="entry name" value="SDR_fam"/>
</dbReference>
<dbReference type="PANTHER" id="PTHR42879:SF2">
    <property type="entry name" value="3-OXOACYL-[ACYL-CARRIER-PROTEIN] REDUCTASE FABG"/>
    <property type="match status" value="1"/>
</dbReference>
<organism evidence="4 5">
    <name type="scientific">Crenobacter oryzisoli</name>
    <dbReference type="NCBI Taxonomy" id="3056844"/>
    <lineage>
        <taxon>Bacteria</taxon>
        <taxon>Pseudomonadati</taxon>
        <taxon>Pseudomonadota</taxon>
        <taxon>Betaproteobacteria</taxon>
        <taxon>Neisseriales</taxon>
        <taxon>Neisseriaceae</taxon>
        <taxon>Crenobacter</taxon>
    </lineage>
</organism>
<dbReference type="PRINTS" id="PR00080">
    <property type="entry name" value="SDRFAMILY"/>
</dbReference>
<dbReference type="EC" id="1.1.1.100" evidence="4"/>
<accession>A0ABT7XKS2</accession>
<keyword evidence="4" id="KW-0547">Nucleotide-binding</keyword>
<dbReference type="NCBIfam" id="NF004200">
    <property type="entry name" value="PRK05653.1-5"/>
    <property type="match status" value="1"/>
</dbReference>
<evidence type="ECO:0000256" key="2">
    <source>
        <dbReference type="RuleBase" id="RU000363"/>
    </source>
</evidence>
<dbReference type="NCBIfam" id="NF009466">
    <property type="entry name" value="PRK12826.1-2"/>
    <property type="match status" value="1"/>
</dbReference>
<dbReference type="EMBL" id="JAUEDK010000007">
    <property type="protein sequence ID" value="MDN0074381.1"/>
    <property type="molecule type" value="Genomic_DNA"/>
</dbReference>
<name>A0ABT7XKS2_9NEIS</name>
<protein>
    <submittedName>
        <fullName evidence="4">3-oxoacyl-ACP reductase FabG</fullName>
        <ecNumber evidence="4">1.1.1.100</ecNumber>
    </submittedName>
</protein>
<dbReference type="Proteomes" id="UP001168540">
    <property type="component" value="Unassembled WGS sequence"/>
</dbReference>
<reference evidence="4" key="1">
    <citation type="submission" date="2023-06" db="EMBL/GenBank/DDBJ databases">
        <authorList>
            <person name="Zhang S."/>
        </authorList>
    </citation>
    <scope>NUCLEOTIDE SEQUENCE</scope>
    <source>
        <strain evidence="4">SG2303</strain>
    </source>
</reference>
<dbReference type="Pfam" id="PF00106">
    <property type="entry name" value="adh_short"/>
    <property type="match status" value="1"/>
</dbReference>
<dbReference type="PANTHER" id="PTHR42879">
    <property type="entry name" value="3-OXOACYL-(ACYL-CARRIER-PROTEIN) REDUCTASE"/>
    <property type="match status" value="1"/>
</dbReference>
<comment type="caution">
    <text evidence="4">The sequence shown here is derived from an EMBL/GenBank/DDBJ whole genome shotgun (WGS) entry which is preliminary data.</text>
</comment>
<dbReference type="InterPro" id="IPR057326">
    <property type="entry name" value="KR_dom"/>
</dbReference>
<dbReference type="PRINTS" id="PR00081">
    <property type="entry name" value="GDHRDH"/>
</dbReference>
<keyword evidence="4" id="KW-0560">Oxidoreductase</keyword>
<evidence type="ECO:0000313" key="4">
    <source>
        <dbReference type="EMBL" id="MDN0074381.1"/>
    </source>
</evidence>
<comment type="similarity">
    <text evidence="1 2">Belongs to the short-chain dehydrogenases/reductases (SDR) family.</text>
</comment>
<dbReference type="GO" id="GO:0005524">
    <property type="term" value="F:ATP binding"/>
    <property type="evidence" value="ECO:0007669"/>
    <property type="project" value="UniProtKB-KW"/>
</dbReference>
<dbReference type="SMART" id="SM00822">
    <property type="entry name" value="PKS_KR"/>
    <property type="match status" value="1"/>
</dbReference>
<gene>
    <name evidence="4" type="primary">fabG</name>
    <name evidence="4" type="ORF">QU481_05670</name>
</gene>
<dbReference type="GO" id="GO:0004316">
    <property type="term" value="F:3-oxoacyl-[acyl-carrier-protein] reductase (NADPH) activity"/>
    <property type="evidence" value="ECO:0007669"/>
    <property type="project" value="UniProtKB-EC"/>
</dbReference>
<proteinExistence type="inferred from homology"/>
<dbReference type="SUPFAM" id="SSF51735">
    <property type="entry name" value="NAD(P)-binding Rossmann-fold domains"/>
    <property type="match status" value="1"/>
</dbReference>
<evidence type="ECO:0000259" key="3">
    <source>
        <dbReference type="SMART" id="SM00822"/>
    </source>
</evidence>
<keyword evidence="4" id="KW-0067">ATP-binding</keyword>
<keyword evidence="5" id="KW-1185">Reference proteome</keyword>
<dbReference type="RefSeq" id="WP_289828947.1">
    <property type="nucleotide sequence ID" value="NZ_JAUEDK010000007.1"/>
</dbReference>
<feature type="domain" description="Ketoreductase" evidence="3">
    <location>
        <begin position="2"/>
        <end position="186"/>
    </location>
</feature>
<dbReference type="InterPro" id="IPR036291">
    <property type="entry name" value="NAD(P)-bd_dom_sf"/>
</dbReference>
<evidence type="ECO:0000313" key="5">
    <source>
        <dbReference type="Proteomes" id="UP001168540"/>
    </source>
</evidence>
<dbReference type="Gene3D" id="3.40.50.720">
    <property type="entry name" value="NAD(P)-binding Rossmann-like Domain"/>
    <property type="match status" value="1"/>
</dbReference>
<sequence length="239" mass="24976">MKRALVTGGSGGIGAAISRRLAEQGHEVLIHANANLAKAEALAAELRAAGLSAHALAFDVTSPEGSTAVLEKLLEDGPIQILVNNAGVHDDAVLPGMRAEQWHRVLDVSLNGFFHVTQPLLLPMIRTRWGRIINISSVAALAGSRGQVNYSAAKAGLHGATKALALEVASRGITVNAVAPGVIATEMSEEAFDAETIRRLIPMQRAGRPDEVAALVAFLCSDDAGYISGQVLSINGAFY</sequence>